<organism evidence="2 3">
    <name type="scientific">Clavelina lepadiformis</name>
    <name type="common">Light-bulb sea squirt</name>
    <name type="synonym">Ascidia lepadiformis</name>
    <dbReference type="NCBI Taxonomy" id="159417"/>
    <lineage>
        <taxon>Eukaryota</taxon>
        <taxon>Metazoa</taxon>
        <taxon>Chordata</taxon>
        <taxon>Tunicata</taxon>
        <taxon>Ascidiacea</taxon>
        <taxon>Aplousobranchia</taxon>
        <taxon>Clavelinidae</taxon>
        <taxon>Clavelina</taxon>
    </lineage>
</organism>
<accession>A0ABP0FX24</accession>
<comment type="caution">
    <text evidence="2">The sequence shown here is derived from an EMBL/GenBank/DDBJ whole genome shotgun (WGS) entry which is preliminary data.</text>
</comment>
<feature type="compositionally biased region" description="Acidic residues" evidence="1">
    <location>
        <begin position="90"/>
        <end position="102"/>
    </location>
</feature>
<feature type="region of interest" description="Disordered" evidence="1">
    <location>
        <begin position="48"/>
        <end position="102"/>
    </location>
</feature>
<evidence type="ECO:0000313" key="2">
    <source>
        <dbReference type="EMBL" id="CAK8682964.1"/>
    </source>
</evidence>
<gene>
    <name evidence="2" type="ORF">CVLEPA_LOCUS14084</name>
</gene>
<evidence type="ECO:0000313" key="3">
    <source>
        <dbReference type="Proteomes" id="UP001642483"/>
    </source>
</evidence>
<keyword evidence="3" id="KW-1185">Reference proteome</keyword>
<name>A0ABP0FX24_CLALP</name>
<dbReference type="EMBL" id="CAWYQH010000096">
    <property type="protein sequence ID" value="CAK8682964.1"/>
    <property type="molecule type" value="Genomic_DNA"/>
</dbReference>
<dbReference type="Proteomes" id="UP001642483">
    <property type="component" value="Unassembled WGS sequence"/>
</dbReference>
<protein>
    <submittedName>
        <fullName evidence="2">Uncharacterized protein</fullName>
    </submittedName>
</protein>
<reference evidence="2 3" key="1">
    <citation type="submission" date="2024-02" db="EMBL/GenBank/DDBJ databases">
        <authorList>
            <person name="Daric V."/>
            <person name="Darras S."/>
        </authorList>
    </citation>
    <scope>NUCLEOTIDE SEQUENCE [LARGE SCALE GENOMIC DNA]</scope>
</reference>
<proteinExistence type="predicted"/>
<sequence length="102" mass="10972">MTRPFLSGSQKRCSIEQCNNTVTVRYVSCSHGFCSEHEQVGVADCSGCSSPATSQDAPYDDDGPQASSSGANLKDENGPDFVCHAPCSDKEEENDVETFLEE</sequence>
<evidence type="ECO:0000256" key="1">
    <source>
        <dbReference type="SAM" id="MobiDB-lite"/>
    </source>
</evidence>